<comment type="caution">
    <text evidence="11">The sequence shown here is derived from an EMBL/GenBank/DDBJ whole genome shotgun (WGS) entry which is preliminary data.</text>
</comment>
<keyword evidence="12" id="KW-1185">Reference proteome</keyword>
<organism evidence="11 12">
    <name type="scientific">Oryctes borbonicus</name>
    <dbReference type="NCBI Taxonomy" id="1629725"/>
    <lineage>
        <taxon>Eukaryota</taxon>
        <taxon>Metazoa</taxon>
        <taxon>Ecdysozoa</taxon>
        <taxon>Arthropoda</taxon>
        <taxon>Hexapoda</taxon>
        <taxon>Insecta</taxon>
        <taxon>Pterygota</taxon>
        <taxon>Neoptera</taxon>
        <taxon>Endopterygota</taxon>
        <taxon>Coleoptera</taxon>
        <taxon>Polyphaga</taxon>
        <taxon>Scarabaeiformia</taxon>
        <taxon>Scarabaeidae</taxon>
        <taxon>Dynastinae</taxon>
        <taxon>Oryctes</taxon>
    </lineage>
</organism>
<dbReference type="OrthoDB" id="1158011at2759"/>
<dbReference type="PANTHER" id="PTHR11214:SF3">
    <property type="entry name" value="BETA-1,3-GALACTOSYLTRANSFERASE 6"/>
    <property type="match status" value="1"/>
</dbReference>
<keyword evidence="8 10" id="KW-0333">Golgi apparatus</keyword>
<dbReference type="Proteomes" id="UP000051574">
    <property type="component" value="Unassembled WGS sequence"/>
</dbReference>
<evidence type="ECO:0000256" key="10">
    <source>
        <dbReference type="RuleBase" id="RU363063"/>
    </source>
</evidence>
<dbReference type="PANTHER" id="PTHR11214">
    <property type="entry name" value="BETA-1,3-N-ACETYLGLUCOSAMINYLTRANSFERASE"/>
    <property type="match status" value="1"/>
</dbReference>
<dbReference type="InterPro" id="IPR002659">
    <property type="entry name" value="Glyco_trans_31"/>
</dbReference>
<evidence type="ECO:0000256" key="2">
    <source>
        <dbReference type="ARBA" id="ARBA00008661"/>
    </source>
</evidence>
<keyword evidence="7 10" id="KW-1133">Transmembrane helix</keyword>
<dbReference type="GO" id="GO:0006493">
    <property type="term" value="P:protein O-linked glycosylation"/>
    <property type="evidence" value="ECO:0007669"/>
    <property type="project" value="TreeGrafter"/>
</dbReference>
<keyword evidence="9 10" id="KW-0472">Membrane</keyword>
<proteinExistence type="inferred from homology"/>
<evidence type="ECO:0000256" key="9">
    <source>
        <dbReference type="ARBA" id="ARBA00023136"/>
    </source>
</evidence>
<keyword evidence="3 10" id="KW-0328">Glycosyltransferase</keyword>
<evidence type="ECO:0000256" key="6">
    <source>
        <dbReference type="ARBA" id="ARBA00022968"/>
    </source>
</evidence>
<comment type="subcellular location">
    <subcellularLocation>
        <location evidence="1 10">Golgi apparatus membrane</location>
        <topology evidence="1 10">Single-pass type II membrane protein</topology>
    </subcellularLocation>
</comment>
<feature type="transmembrane region" description="Helical" evidence="10">
    <location>
        <begin position="12"/>
        <end position="33"/>
    </location>
</feature>
<dbReference type="EMBL" id="LJIG01022650">
    <property type="protein sequence ID" value="KRT79443.1"/>
    <property type="molecule type" value="Genomic_DNA"/>
</dbReference>
<keyword evidence="5 10" id="KW-0812">Transmembrane</keyword>
<dbReference type="GO" id="GO:0000139">
    <property type="term" value="C:Golgi membrane"/>
    <property type="evidence" value="ECO:0007669"/>
    <property type="project" value="UniProtKB-SubCell"/>
</dbReference>
<dbReference type="Pfam" id="PF01762">
    <property type="entry name" value="Galactosyl_T"/>
    <property type="match status" value="1"/>
</dbReference>
<evidence type="ECO:0000313" key="12">
    <source>
        <dbReference type="Proteomes" id="UP000051574"/>
    </source>
</evidence>
<comment type="similarity">
    <text evidence="2 10">Belongs to the glycosyltransferase 31 family.</text>
</comment>
<reference evidence="11 12" key="1">
    <citation type="submission" date="2015-09" db="EMBL/GenBank/DDBJ databases">
        <title>Draft genome of the scarab beetle Oryctes borbonicus.</title>
        <authorList>
            <person name="Meyer J.M."/>
            <person name="Markov G.V."/>
            <person name="Baskaran P."/>
            <person name="Herrmann M."/>
            <person name="Sommer R.J."/>
            <person name="Roedelsperger C."/>
        </authorList>
    </citation>
    <scope>NUCLEOTIDE SEQUENCE [LARGE SCALE GENOMIC DNA]</scope>
    <source>
        <strain evidence="11">OB123</strain>
        <tissue evidence="11">Whole animal</tissue>
    </source>
</reference>
<gene>
    <name evidence="11" type="ORF">AMK59_7275</name>
</gene>
<dbReference type="EC" id="2.4.1.-" evidence="10"/>
<evidence type="ECO:0000256" key="4">
    <source>
        <dbReference type="ARBA" id="ARBA00022679"/>
    </source>
</evidence>
<keyword evidence="6 10" id="KW-0735">Signal-anchor</keyword>
<protein>
    <recommendedName>
        <fullName evidence="10">Hexosyltransferase</fullName>
        <ecNumber evidence="10">2.4.1.-</ecNumber>
    </recommendedName>
</protein>
<accession>A0A0T6AWB4</accession>
<evidence type="ECO:0000256" key="5">
    <source>
        <dbReference type="ARBA" id="ARBA00022692"/>
    </source>
</evidence>
<dbReference type="GO" id="GO:0006024">
    <property type="term" value="P:glycosaminoglycan biosynthetic process"/>
    <property type="evidence" value="ECO:0007669"/>
    <property type="project" value="TreeGrafter"/>
</dbReference>
<evidence type="ECO:0000256" key="1">
    <source>
        <dbReference type="ARBA" id="ARBA00004323"/>
    </source>
</evidence>
<evidence type="ECO:0000256" key="8">
    <source>
        <dbReference type="ARBA" id="ARBA00023034"/>
    </source>
</evidence>
<dbReference type="GO" id="GO:0047220">
    <property type="term" value="F:galactosylxylosylprotein 3-beta-galactosyltransferase activity"/>
    <property type="evidence" value="ECO:0007669"/>
    <property type="project" value="TreeGrafter"/>
</dbReference>
<sequence length="346" mass="40411">MFFNRKTQKRYCKLILISIFSFILGSMVAINLAPINKTCRIENQDKEYNIMNNSKLKNPDLMIIIVTARHITNVKHYFVIGTLGLSNSVLANLKTEQKEHNDLLYLPIYDSYQNLTEKIAKTFSWLTDQLDVGLNFKYVLKCDDDSFVRLENLVHELNHLEIIYVKSHINNTSTVNDNTSPYITANYQVNNAGLKNPRSLYWGYFSGHARIYKKGKWKETEWILCDYYIPYALGGGYVLSKNLVTYLGRNADYLRYYNSEDISVGTWLGPINNLIRIHDIRFDTEWISRGCQNHYLISHHLSIPKMHELFKNIMDLGNMCATELVDHPHYLYNWLLPPTKCCPKNK</sequence>
<evidence type="ECO:0000256" key="7">
    <source>
        <dbReference type="ARBA" id="ARBA00022989"/>
    </source>
</evidence>
<keyword evidence="4" id="KW-0808">Transferase</keyword>
<name>A0A0T6AWB4_9SCAR</name>
<dbReference type="Gene3D" id="3.90.550.50">
    <property type="match status" value="1"/>
</dbReference>
<evidence type="ECO:0000313" key="11">
    <source>
        <dbReference type="EMBL" id="KRT79443.1"/>
    </source>
</evidence>
<evidence type="ECO:0000256" key="3">
    <source>
        <dbReference type="ARBA" id="ARBA00022676"/>
    </source>
</evidence>
<dbReference type="AlphaFoldDB" id="A0A0T6AWB4"/>